<accession>A0A081PB25</accession>
<dbReference type="RefSeq" id="WP_036675077.1">
    <property type="nucleotide sequence ID" value="NZ_JNVM01000001.1"/>
</dbReference>
<organism evidence="1 2">
    <name type="scientific">Paenibacillus tyrfis</name>
    <dbReference type="NCBI Taxonomy" id="1501230"/>
    <lineage>
        <taxon>Bacteria</taxon>
        <taxon>Bacillati</taxon>
        <taxon>Bacillota</taxon>
        <taxon>Bacilli</taxon>
        <taxon>Bacillales</taxon>
        <taxon>Paenibacillaceae</taxon>
        <taxon>Paenibacillus</taxon>
    </lineage>
</organism>
<protein>
    <submittedName>
        <fullName evidence="1">Uncharacterized protein</fullName>
    </submittedName>
</protein>
<keyword evidence="2" id="KW-1185">Reference proteome</keyword>
<evidence type="ECO:0000313" key="2">
    <source>
        <dbReference type="Proteomes" id="UP000028123"/>
    </source>
</evidence>
<gene>
    <name evidence="1" type="ORF">ET33_00285</name>
</gene>
<name>A0A081PB25_9BACL</name>
<proteinExistence type="predicted"/>
<evidence type="ECO:0000313" key="1">
    <source>
        <dbReference type="EMBL" id="KEQ27898.1"/>
    </source>
</evidence>
<dbReference type="EMBL" id="JNVM01000001">
    <property type="protein sequence ID" value="KEQ27898.1"/>
    <property type="molecule type" value="Genomic_DNA"/>
</dbReference>
<comment type="caution">
    <text evidence="1">The sequence shown here is derived from an EMBL/GenBank/DDBJ whole genome shotgun (WGS) entry which is preliminary data.</text>
</comment>
<reference evidence="1 2" key="1">
    <citation type="submission" date="2014-06" db="EMBL/GenBank/DDBJ databases">
        <title>Draft genome sequence of Paenibacillus sp. MSt1.</title>
        <authorList>
            <person name="Aw Y.K."/>
            <person name="Ong K.S."/>
            <person name="Gan H.M."/>
            <person name="Lee S.M."/>
        </authorList>
    </citation>
    <scope>NUCLEOTIDE SEQUENCE [LARGE SCALE GENOMIC DNA]</scope>
    <source>
        <strain evidence="1 2">MSt1</strain>
    </source>
</reference>
<dbReference type="Proteomes" id="UP000028123">
    <property type="component" value="Unassembled WGS sequence"/>
</dbReference>
<sequence length="68" mass="7435">MSLRIYHYTARGQGDQINGGGGGGAAHIGRQRRTFDHHLLHGSQHGFAPTLLCMNQYQLTTTLLDSIS</sequence>
<dbReference type="AlphaFoldDB" id="A0A081PB25"/>